<dbReference type="Proteomes" id="UP001303046">
    <property type="component" value="Unassembled WGS sequence"/>
</dbReference>
<gene>
    <name evidence="1" type="primary">Necator_chrI.g1598</name>
    <name evidence="1" type="ORF">RB195_005472</name>
</gene>
<reference evidence="1 2" key="1">
    <citation type="submission" date="2023-08" db="EMBL/GenBank/DDBJ databases">
        <title>A Necator americanus chromosomal reference genome.</title>
        <authorList>
            <person name="Ilik V."/>
            <person name="Petrzelkova K.J."/>
            <person name="Pardy F."/>
            <person name="Fuh T."/>
            <person name="Niatou-Singa F.S."/>
            <person name="Gouil Q."/>
            <person name="Baker L."/>
            <person name="Ritchie M.E."/>
            <person name="Jex A.R."/>
            <person name="Gazzola D."/>
            <person name="Li H."/>
            <person name="Toshio Fujiwara R."/>
            <person name="Zhan B."/>
            <person name="Aroian R.V."/>
            <person name="Pafco B."/>
            <person name="Schwarz E.M."/>
        </authorList>
    </citation>
    <scope>NUCLEOTIDE SEQUENCE [LARGE SCALE GENOMIC DNA]</scope>
    <source>
        <strain evidence="1 2">Aroian</strain>
        <tissue evidence="1">Whole animal</tissue>
    </source>
</reference>
<evidence type="ECO:0000313" key="2">
    <source>
        <dbReference type="Proteomes" id="UP001303046"/>
    </source>
</evidence>
<comment type="caution">
    <text evidence="1">The sequence shown here is derived from an EMBL/GenBank/DDBJ whole genome shotgun (WGS) entry which is preliminary data.</text>
</comment>
<name>A0ABR1BN19_NECAM</name>
<proteinExistence type="predicted"/>
<protein>
    <submittedName>
        <fullName evidence="1">Uncharacterized protein</fullName>
    </submittedName>
</protein>
<sequence>MDEVPIELVDEYYYLDCMLKNNGSYEKGIQQGCAEATSARRLLGYFCPRLSQKIEKVGESYVQGRHTLAKMRVIASGDEISPAIKSIGAKMRCVRQAITTLSTLNAASLVKKSTLAMRDYLDETKDGWRSMER</sequence>
<accession>A0ABR1BN19</accession>
<keyword evidence="2" id="KW-1185">Reference proteome</keyword>
<organism evidence="1 2">
    <name type="scientific">Necator americanus</name>
    <name type="common">Human hookworm</name>
    <dbReference type="NCBI Taxonomy" id="51031"/>
    <lineage>
        <taxon>Eukaryota</taxon>
        <taxon>Metazoa</taxon>
        <taxon>Ecdysozoa</taxon>
        <taxon>Nematoda</taxon>
        <taxon>Chromadorea</taxon>
        <taxon>Rhabditida</taxon>
        <taxon>Rhabditina</taxon>
        <taxon>Rhabditomorpha</taxon>
        <taxon>Strongyloidea</taxon>
        <taxon>Ancylostomatidae</taxon>
        <taxon>Bunostominae</taxon>
        <taxon>Necator</taxon>
    </lineage>
</organism>
<dbReference type="EMBL" id="JAVFWL010000001">
    <property type="protein sequence ID" value="KAK6727821.1"/>
    <property type="molecule type" value="Genomic_DNA"/>
</dbReference>
<evidence type="ECO:0000313" key="1">
    <source>
        <dbReference type="EMBL" id="KAK6727821.1"/>
    </source>
</evidence>